<comment type="caution">
    <text evidence="1">The sequence shown here is derived from an EMBL/GenBank/DDBJ whole genome shotgun (WGS) entry which is preliminary data.</text>
</comment>
<dbReference type="Proteomes" id="UP000326924">
    <property type="component" value="Unassembled WGS sequence"/>
</dbReference>
<keyword evidence="2" id="KW-1185">Reference proteome</keyword>
<evidence type="ECO:0000313" key="1">
    <source>
        <dbReference type="EMBL" id="KAA8899118.1"/>
    </source>
</evidence>
<accession>A0A5J5EQ37</accession>
<gene>
    <name evidence="1" type="ORF">FN846DRAFT_921129</name>
</gene>
<sequence length="237" mass="25843">MGNTTYAYLAGKLGLGSTKLEKLSVELEDHFQANEVWLSDRGNHTKWSKALAERLIASKMLIDDEWFKKVLELGYRVITATKKLVADKKLESADKELVAANTLVDAADQVMAVAELRTEGATLEAAAGQTRNGDGLWLFRSPPDQPGFFRLAIRNTGYNAAKAEEEMVAVNVEMAKKVGALKIEAAEIVAAAAKDEAEAAALKLAREKLLSDQEVACVCPHNARARIVGINKIRTVY</sequence>
<dbReference type="AlphaFoldDB" id="A0A5J5EQ37"/>
<proteinExistence type="predicted"/>
<name>A0A5J5EQ37_9PEZI</name>
<reference evidence="1 2" key="1">
    <citation type="submission" date="2019-09" db="EMBL/GenBank/DDBJ databases">
        <title>Draft genome of the ectomycorrhizal ascomycete Sphaerosporella brunnea.</title>
        <authorList>
            <consortium name="DOE Joint Genome Institute"/>
            <person name="Benucci G.M."/>
            <person name="Marozzi G."/>
            <person name="Antonielli L."/>
            <person name="Sanchez S."/>
            <person name="Marco P."/>
            <person name="Wang X."/>
            <person name="Falini L.B."/>
            <person name="Barry K."/>
            <person name="Haridas S."/>
            <person name="Lipzen A."/>
            <person name="Labutti K."/>
            <person name="Grigoriev I.V."/>
            <person name="Murat C."/>
            <person name="Martin F."/>
            <person name="Albertini E."/>
            <person name="Donnini D."/>
            <person name="Bonito G."/>
        </authorList>
    </citation>
    <scope>NUCLEOTIDE SEQUENCE [LARGE SCALE GENOMIC DNA]</scope>
    <source>
        <strain evidence="1 2">Sb_GMNB300</strain>
    </source>
</reference>
<protein>
    <submittedName>
        <fullName evidence="1">Uncharacterized protein</fullName>
    </submittedName>
</protein>
<organism evidence="1 2">
    <name type="scientific">Sphaerosporella brunnea</name>
    <dbReference type="NCBI Taxonomy" id="1250544"/>
    <lineage>
        <taxon>Eukaryota</taxon>
        <taxon>Fungi</taxon>
        <taxon>Dikarya</taxon>
        <taxon>Ascomycota</taxon>
        <taxon>Pezizomycotina</taxon>
        <taxon>Pezizomycetes</taxon>
        <taxon>Pezizales</taxon>
        <taxon>Pyronemataceae</taxon>
        <taxon>Sphaerosporella</taxon>
    </lineage>
</organism>
<evidence type="ECO:0000313" key="2">
    <source>
        <dbReference type="Proteomes" id="UP000326924"/>
    </source>
</evidence>
<dbReference type="InParanoid" id="A0A5J5EQ37"/>
<dbReference type="EMBL" id="VXIS01000173">
    <property type="protein sequence ID" value="KAA8899118.1"/>
    <property type="molecule type" value="Genomic_DNA"/>
</dbReference>